<dbReference type="Gene3D" id="3.30.1490.20">
    <property type="entry name" value="ATP-grasp fold, A domain"/>
    <property type="match status" value="1"/>
</dbReference>
<dbReference type="SUPFAM" id="SSF56059">
    <property type="entry name" value="Glutathione synthetase ATP-binding domain-like"/>
    <property type="match status" value="1"/>
</dbReference>
<dbReference type="Proteomes" id="UP000647183">
    <property type="component" value="Unassembled WGS sequence"/>
</dbReference>
<dbReference type="SUPFAM" id="SSF51905">
    <property type="entry name" value="FAD/NAD(P)-binding domain"/>
    <property type="match status" value="1"/>
</dbReference>
<evidence type="ECO:0000256" key="1">
    <source>
        <dbReference type="PROSITE-ProRule" id="PRU00409"/>
    </source>
</evidence>
<comment type="caution">
    <text evidence="3">The sequence shown here is derived from an EMBL/GenBank/DDBJ whole genome shotgun (WGS) entry which is preliminary data.</text>
</comment>
<sequence>MSVSIDVVVLGSSPTGLYAVREASRAGLRVGVLDTAPGCAFSSRFVSIRHVLGTDGLVDWLRANARDGRRPLLIPTSDQWIERVMLAAPHIAEHAQFFSAYTGLAESLLDKQRFNALCHQHGVDTPGVWQADGRESLRALGDAIPFPCILKPALIHRARHYLQGKKVLLARTRGEFFSHVDAMPEELGGWLVQEIIPGAESEITLFGGYIARDGEPRQVFTGRKLRQYPSGFGSASLVTSQPCRETLDLTLRFLDRIGFHGICGAEYKRDPRDGRLKMIEINPRPTLWFQITHDAGCRIIEAALRDMTDQPVLNESEPSQDVLWRYLFKDVASSGFYRRTRNFIFPSPDISSAGAAGKRSWPVFQARDPVPALVEPFGFVRKALERWA</sequence>
<accession>A0ABR8UKJ1</accession>
<feature type="domain" description="ATP-grasp" evidence="2">
    <location>
        <begin position="115"/>
        <end position="308"/>
    </location>
</feature>
<dbReference type="InterPro" id="IPR036188">
    <property type="entry name" value="FAD/NAD-bd_sf"/>
</dbReference>
<dbReference type="Gene3D" id="3.30.470.20">
    <property type="entry name" value="ATP-grasp fold, B domain"/>
    <property type="match status" value="1"/>
</dbReference>
<evidence type="ECO:0000313" key="4">
    <source>
        <dbReference type="Proteomes" id="UP000647183"/>
    </source>
</evidence>
<dbReference type="RefSeq" id="WP_191729521.1">
    <property type="nucleotide sequence ID" value="NZ_JACSQJ010000005.1"/>
</dbReference>
<name>A0ABR8UKJ1_9GAMM</name>
<gene>
    <name evidence="3" type="ORF">H9645_09790</name>
</gene>
<organism evidence="3 4">
    <name type="scientific">Luteimonas colneyensis</name>
    <dbReference type="NCBI Taxonomy" id="2762230"/>
    <lineage>
        <taxon>Bacteria</taxon>
        <taxon>Pseudomonadati</taxon>
        <taxon>Pseudomonadota</taxon>
        <taxon>Gammaproteobacteria</taxon>
        <taxon>Lysobacterales</taxon>
        <taxon>Lysobacteraceae</taxon>
        <taxon>Luteimonas</taxon>
    </lineage>
</organism>
<dbReference type="EMBL" id="JACSQJ010000005">
    <property type="protein sequence ID" value="MBD7988318.1"/>
    <property type="molecule type" value="Genomic_DNA"/>
</dbReference>
<proteinExistence type="predicted"/>
<dbReference type="InterPro" id="IPR013815">
    <property type="entry name" value="ATP_grasp_subdomain_1"/>
</dbReference>
<keyword evidence="1" id="KW-0067">ATP-binding</keyword>
<keyword evidence="1" id="KW-0547">Nucleotide-binding</keyword>
<reference evidence="3 4" key="1">
    <citation type="submission" date="2020-08" db="EMBL/GenBank/DDBJ databases">
        <title>A Genomic Blueprint of the Chicken Gut Microbiome.</title>
        <authorList>
            <person name="Gilroy R."/>
            <person name="Ravi A."/>
            <person name="Getino M."/>
            <person name="Pursley I."/>
            <person name="Horton D.L."/>
            <person name="Alikhan N.-F."/>
            <person name="Baker D."/>
            <person name="Gharbi K."/>
            <person name="Hall N."/>
            <person name="Watson M."/>
            <person name="Adriaenssens E.M."/>
            <person name="Foster-Nyarko E."/>
            <person name="Jarju S."/>
            <person name="Secka A."/>
            <person name="Antonio M."/>
            <person name="Oren A."/>
            <person name="Chaudhuri R."/>
            <person name="La Ragione R.M."/>
            <person name="Hildebrand F."/>
            <person name="Pallen M.J."/>
        </authorList>
    </citation>
    <scope>NUCLEOTIDE SEQUENCE [LARGE SCALE GENOMIC DNA]</scope>
    <source>
        <strain evidence="3 4">Sa2BVA3</strain>
    </source>
</reference>
<evidence type="ECO:0000259" key="2">
    <source>
        <dbReference type="PROSITE" id="PS50975"/>
    </source>
</evidence>
<dbReference type="InterPro" id="IPR011761">
    <property type="entry name" value="ATP-grasp"/>
</dbReference>
<keyword evidence="4" id="KW-1185">Reference proteome</keyword>
<evidence type="ECO:0000313" key="3">
    <source>
        <dbReference type="EMBL" id="MBD7988318.1"/>
    </source>
</evidence>
<dbReference type="PROSITE" id="PS50975">
    <property type="entry name" value="ATP_GRASP"/>
    <property type="match status" value="1"/>
</dbReference>
<protein>
    <recommendedName>
        <fullName evidence="2">ATP-grasp domain-containing protein</fullName>
    </recommendedName>
</protein>